<dbReference type="Proteomes" id="UP000298429">
    <property type="component" value="Unassembled WGS sequence"/>
</dbReference>
<feature type="transmembrane region" description="Helical" evidence="1">
    <location>
        <begin position="61"/>
        <end position="79"/>
    </location>
</feature>
<feature type="transmembrane region" description="Helical" evidence="1">
    <location>
        <begin position="33"/>
        <end position="54"/>
    </location>
</feature>
<feature type="transmembrane region" description="Helical" evidence="1">
    <location>
        <begin position="168"/>
        <end position="188"/>
    </location>
</feature>
<reference evidence="3 4" key="1">
    <citation type="journal article" date="2019" name="PLoS Negl. Trop. Dis.">
        <title>Revisiting the worldwide diversity of Leptospira species in the environment.</title>
        <authorList>
            <person name="Vincent A.T."/>
            <person name="Schiettekatte O."/>
            <person name="Bourhy P."/>
            <person name="Veyrier F.J."/>
            <person name="Picardeau M."/>
        </authorList>
    </citation>
    <scope>NUCLEOTIDE SEQUENCE [LARGE SCALE GENOMIC DNA]</scope>
    <source>
        <strain evidence="3 4">201702444</strain>
    </source>
</reference>
<sequence>MKVSEKHAFGFHICFAVVAILILFLPGNLSTGWRMFSLVLIYNVGVPTFARFWTHERWMDLWLFLLPLSFFQVFPDWFLSQVLNTVEFPEDGFPKIGSVSGYMAGLWVIPLFISTFVSVRYRKRRPDAPALQSYLVGGLAAFLIFLGSEEGSYLIPVWFAKNVWTIGHVAVYVLVPEFILAVFACYAYHVSEYSSLSEKVLWAFVTMLVYLGALGFFFLLIEGRAKFPVGG</sequence>
<comment type="caution">
    <text evidence="3">The sequence shown here is derived from an EMBL/GenBank/DDBJ whole genome shotgun (WGS) entry which is preliminary data.</text>
</comment>
<keyword evidence="1" id="KW-0472">Membrane</keyword>
<feature type="domain" description="DUF6989" evidence="2">
    <location>
        <begin position="73"/>
        <end position="221"/>
    </location>
</feature>
<evidence type="ECO:0000313" key="3">
    <source>
        <dbReference type="EMBL" id="TGM04615.1"/>
    </source>
</evidence>
<feature type="transmembrane region" description="Helical" evidence="1">
    <location>
        <begin position="200"/>
        <end position="221"/>
    </location>
</feature>
<organism evidence="3 4">
    <name type="scientific">Leptospira barantonii</name>
    <dbReference type="NCBI Taxonomy" id="2023184"/>
    <lineage>
        <taxon>Bacteria</taxon>
        <taxon>Pseudomonadati</taxon>
        <taxon>Spirochaetota</taxon>
        <taxon>Spirochaetia</taxon>
        <taxon>Leptospirales</taxon>
        <taxon>Leptospiraceae</taxon>
        <taxon>Leptospira</taxon>
    </lineage>
</organism>
<dbReference type="EMBL" id="RQGN01000042">
    <property type="protein sequence ID" value="TGM04615.1"/>
    <property type="molecule type" value="Genomic_DNA"/>
</dbReference>
<accession>A0A5F2BGA2</accession>
<dbReference type="Pfam" id="PF22497">
    <property type="entry name" value="DUF6989"/>
    <property type="match status" value="1"/>
</dbReference>
<dbReference type="AlphaFoldDB" id="A0A5F2BGA2"/>
<feature type="transmembrane region" description="Helical" evidence="1">
    <location>
        <begin position="7"/>
        <end position="27"/>
    </location>
</feature>
<keyword evidence="1" id="KW-0812">Transmembrane</keyword>
<dbReference type="InterPro" id="IPR054258">
    <property type="entry name" value="DUF6989"/>
</dbReference>
<name>A0A5F2BGA2_9LEPT</name>
<proteinExistence type="predicted"/>
<feature type="transmembrane region" description="Helical" evidence="1">
    <location>
        <begin position="99"/>
        <end position="119"/>
    </location>
</feature>
<evidence type="ECO:0000259" key="2">
    <source>
        <dbReference type="Pfam" id="PF22497"/>
    </source>
</evidence>
<protein>
    <recommendedName>
        <fullName evidence="2">DUF6989 domain-containing protein</fullName>
    </recommendedName>
</protein>
<dbReference type="OrthoDB" id="509480at2"/>
<evidence type="ECO:0000313" key="4">
    <source>
        <dbReference type="Proteomes" id="UP000298429"/>
    </source>
</evidence>
<feature type="transmembrane region" description="Helical" evidence="1">
    <location>
        <begin position="131"/>
        <end position="148"/>
    </location>
</feature>
<keyword evidence="1" id="KW-1133">Transmembrane helix</keyword>
<evidence type="ECO:0000256" key="1">
    <source>
        <dbReference type="SAM" id="Phobius"/>
    </source>
</evidence>
<dbReference type="RefSeq" id="WP_135670471.1">
    <property type="nucleotide sequence ID" value="NZ_RQGN01000042.1"/>
</dbReference>
<gene>
    <name evidence="3" type="ORF">EHQ76_07665</name>
</gene>